<proteinExistence type="predicted"/>
<dbReference type="Proteomes" id="UP000594263">
    <property type="component" value="Unplaced"/>
</dbReference>
<sequence length="98" mass="11767">MNCCLPPRAQRTTYRRWESRNFWQLVLVLVYLKTLMFIRLGGIMFGYYGGIEVHYLVFSLLVRSWNQNSRFDVCSLFYSILLFLNSWLPNLTLMVEDK</sequence>
<keyword evidence="1" id="KW-1133">Transmembrane helix</keyword>
<evidence type="ECO:0000313" key="3">
    <source>
        <dbReference type="Proteomes" id="UP000594263"/>
    </source>
</evidence>
<keyword evidence="1" id="KW-0812">Transmembrane</keyword>
<dbReference type="Gramene" id="Kaladp1006s0025.1.v1.1">
    <property type="protein sequence ID" value="Kaladp1006s0025.1.v1.1"/>
    <property type="gene ID" value="Kaladp1006s0025.v1.1"/>
</dbReference>
<evidence type="ECO:0000313" key="2">
    <source>
        <dbReference type="EnsemblPlants" id="Kaladp1006s0025.1.v1.1"/>
    </source>
</evidence>
<dbReference type="AlphaFoldDB" id="A0A7N0VLQ4"/>
<name>A0A7N0VLQ4_KALFE</name>
<dbReference type="EnsemblPlants" id="Kaladp1006s0025.1.v1.1">
    <property type="protein sequence ID" value="Kaladp1006s0025.1.v1.1"/>
    <property type="gene ID" value="Kaladp1006s0025.v1.1"/>
</dbReference>
<keyword evidence="3" id="KW-1185">Reference proteome</keyword>
<protein>
    <submittedName>
        <fullName evidence="2">Uncharacterized protein</fullName>
    </submittedName>
</protein>
<feature type="transmembrane region" description="Helical" evidence="1">
    <location>
        <begin position="69"/>
        <end position="88"/>
    </location>
</feature>
<evidence type="ECO:0000256" key="1">
    <source>
        <dbReference type="SAM" id="Phobius"/>
    </source>
</evidence>
<accession>A0A7N0VLQ4</accession>
<organism evidence="2 3">
    <name type="scientific">Kalanchoe fedtschenkoi</name>
    <name type="common">Lavender scallops</name>
    <name type="synonym">South American air plant</name>
    <dbReference type="NCBI Taxonomy" id="63787"/>
    <lineage>
        <taxon>Eukaryota</taxon>
        <taxon>Viridiplantae</taxon>
        <taxon>Streptophyta</taxon>
        <taxon>Embryophyta</taxon>
        <taxon>Tracheophyta</taxon>
        <taxon>Spermatophyta</taxon>
        <taxon>Magnoliopsida</taxon>
        <taxon>eudicotyledons</taxon>
        <taxon>Gunneridae</taxon>
        <taxon>Pentapetalae</taxon>
        <taxon>Saxifragales</taxon>
        <taxon>Crassulaceae</taxon>
        <taxon>Kalanchoe</taxon>
    </lineage>
</organism>
<feature type="transmembrane region" description="Helical" evidence="1">
    <location>
        <begin position="21"/>
        <end position="38"/>
    </location>
</feature>
<feature type="transmembrane region" description="Helical" evidence="1">
    <location>
        <begin position="44"/>
        <end position="62"/>
    </location>
</feature>
<reference evidence="2" key="1">
    <citation type="submission" date="2021-01" db="UniProtKB">
        <authorList>
            <consortium name="EnsemblPlants"/>
        </authorList>
    </citation>
    <scope>IDENTIFICATION</scope>
</reference>
<keyword evidence="1" id="KW-0472">Membrane</keyword>